<organism evidence="2 3">
    <name type="scientific">Nonomuraea jabiensis</name>
    <dbReference type="NCBI Taxonomy" id="882448"/>
    <lineage>
        <taxon>Bacteria</taxon>
        <taxon>Bacillati</taxon>
        <taxon>Actinomycetota</taxon>
        <taxon>Actinomycetes</taxon>
        <taxon>Streptosporangiales</taxon>
        <taxon>Streptosporangiaceae</taxon>
        <taxon>Nonomuraea</taxon>
    </lineage>
</organism>
<dbReference type="AlphaFoldDB" id="A0A7W9LEA2"/>
<protein>
    <submittedName>
        <fullName evidence="2">Uncharacterized protein</fullName>
    </submittedName>
</protein>
<proteinExistence type="predicted"/>
<keyword evidence="1" id="KW-0812">Transmembrane</keyword>
<accession>A0A7W9LEA2</accession>
<keyword evidence="1" id="KW-1133">Transmembrane helix</keyword>
<reference evidence="2 3" key="1">
    <citation type="submission" date="2020-08" db="EMBL/GenBank/DDBJ databases">
        <title>Sequencing the genomes of 1000 actinobacteria strains.</title>
        <authorList>
            <person name="Klenk H.-P."/>
        </authorList>
    </citation>
    <scope>NUCLEOTIDE SEQUENCE [LARGE SCALE GENOMIC DNA]</scope>
    <source>
        <strain evidence="2 3">DSM 45507</strain>
    </source>
</reference>
<feature type="transmembrane region" description="Helical" evidence="1">
    <location>
        <begin position="79"/>
        <end position="100"/>
    </location>
</feature>
<comment type="caution">
    <text evidence="2">The sequence shown here is derived from an EMBL/GenBank/DDBJ whole genome shotgun (WGS) entry which is preliminary data.</text>
</comment>
<evidence type="ECO:0000313" key="3">
    <source>
        <dbReference type="Proteomes" id="UP000579153"/>
    </source>
</evidence>
<keyword evidence="1" id="KW-0472">Membrane</keyword>
<dbReference type="Proteomes" id="UP000579153">
    <property type="component" value="Unassembled WGS sequence"/>
</dbReference>
<evidence type="ECO:0000256" key="1">
    <source>
        <dbReference type="SAM" id="Phobius"/>
    </source>
</evidence>
<evidence type="ECO:0000313" key="2">
    <source>
        <dbReference type="EMBL" id="MBB5780626.1"/>
    </source>
</evidence>
<dbReference type="EMBL" id="JACHMB010000001">
    <property type="protein sequence ID" value="MBB5780626.1"/>
    <property type="molecule type" value="Genomic_DNA"/>
</dbReference>
<dbReference type="RefSeq" id="WP_185074060.1">
    <property type="nucleotide sequence ID" value="NZ_JACHMB010000001.1"/>
</dbReference>
<name>A0A7W9LEA2_9ACTN</name>
<keyword evidence="3" id="KW-1185">Reference proteome</keyword>
<sequence>MPPPPSAARRTWGRVRLVLAVVVSACALAGAVRLTVPATAGTSGEPPGVRRQLAFLAWAKTARPWVSRPPPAPPATVSWWRTPLLVLLTALAAAPWLPALRRSWSASFGRERVAPEGP</sequence>
<gene>
    <name evidence="2" type="ORF">HD596_007382</name>
</gene>